<dbReference type="AlphaFoldDB" id="A0A3A2ZMT3"/>
<evidence type="ECO:0000256" key="1">
    <source>
        <dbReference type="SAM" id="MobiDB-lite"/>
    </source>
</evidence>
<gene>
    <name evidence="2" type="ORF">PHISCL_03331</name>
</gene>
<feature type="region of interest" description="Disordered" evidence="1">
    <location>
        <begin position="1"/>
        <end position="24"/>
    </location>
</feature>
<proteinExistence type="predicted"/>
<accession>A0A3A2ZMT3</accession>
<evidence type="ECO:0000313" key="2">
    <source>
        <dbReference type="EMBL" id="RJE24326.1"/>
    </source>
</evidence>
<organism evidence="2 3">
    <name type="scientific">Aspergillus sclerotialis</name>
    <dbReference type="NCBI Taxonomy" id="2070753"/>
    <lineage>
        <taxon>Eukaryota</taxon>
        <taxon>Fungi</taxon>
        <taxon>Dikarya</taxon>
        <taxon>Ascomycota</taxon>
        <taxon>Pezizomycotina</taxon>
        <taxon>Eurotiomycetes</taxon>
        <taxon>Eurotiomycetidae</taxon>
        <taxon>Eurotiales</taxon>
        <taxon>Aspergillaceae</taxon>
        <taxon>Aspergillus</taxon>
        <taxon>Aspergillus subgen. Polypaecilum</taxon>
    </lineage>
</organism>
<dbReference type="Proteomes" id="UP000266188">
    <property type="component" value="Unassembled WGS sequence"/>
</dbReference>
<comment type="caution">
    <text evidence="2">The sequence shown here is derived from an EMBL/GenBank/DDBJ whole genome shotgun (WGS) entry which is preliminary data.</text>
</comment>
<dbReference type="EMBL" id="MVGC01000085">
    <property type="protein sequence ID" value="RJE24326.1"/>
    <property type="molecule type" value="Genomic_DNA"/>
</dbReference>
<dbReference type="OrthoDB" id="10525889at2759"/>
<evidence type="ECO:0000313" key="3">
    <source>
        <dbReference type="Proteomes" id="UP000266188"/>
    </source>
</evidence>
<protein>
    <submittedName>
        <fullName evidence="2">Uncharacterized protein</fullName>
    </submittedName>
</protein>
<name>A0A3A2ZMT3_9EURO</name>
<sequence>MVGKEPSMPAVRVENETHEHAQRRKNIRELEWKVDKMMKLEYNEADLSKIRIRTCRVNNRPTFQPCFFMPYQGDLNTEPYDEEVEEVGWKWEPRDDR</sequence>
<keyword evidence="3" id="KW-1185">Reference proteome</keyword>
<reference evidence="3" key="1">
    <citation type="submission" date="2017-02" db="EMBL/GenBank/DDBJ databases">
        <authorList>
            <person name="Tafer H."/>
            <person name="Lopandic K."/>
        </authorList>
    </citation>
    <scope>NUCLEOTIDE SEQUENCE [LARGE SCALE GENOMIC DNA]</scope>
    <source>
        <strain evidence="3">CBS 366.77</strain>
    </source>
</reference>